<evidence type="ECO:0000313" key="5">
    <source>
        <dbReference type="EMBL" id="RMZ54568.1"/>
    </source>
</evidence>
<feature type="compositionally biased region" description="Low complexity" evidence="2">
    <location>
        <begin position="433"/>
        <end position="447"/>
    </location>
</feature>
<comment type="catalytic activity">
    <reaction evidence="1">
        <text>O-phospho-L-seryl-[protein] + H2O = L-seryl-[protein] + phosphate</text>
        <dbReference type="Rhea" id="RHEA:20629"/>
        <dbReference type="Rhea" id="RHEA-COMP:9863"/>
        <dbReference type="Rhea" id="RHEA-COMP:11604"/>
        <dbReference type="ChEBI" id="CHEBI:15377"/>
        <dbReference type="ChEBI" id="CHEBI:29999"/>
        <dbReference type="ChEBI" id="CHEBI:43474"/>
        <dbReference type="ChEBI" id="CHEBI:83421"/>
        <dbReference type="EC" id="3.1.3.16"/>
    </reaction>
</comment>
<organism evidence="4">
    <name type="scientific">Auxenochlorella protothecoides</name>
    <name type="common">Green microalga</name>
    <name type="synonym">Chlorella protothecoides</name>
    <dbReference type="NCBI Taxonomy" id="3075"/>
    <lineage>
        <taxon>Eukaryota</taxon>
        <taxon>Viridiplantae</taxon>
        <taxon>Chlorophyta</taxon>
        <taxon>core chlorophytes</taxon>
        <taxon>Trebouxiophyceae</taxon>
        <taxon>Chlorellales</taxon>
        <taxon>Chlorellaceae</taxon>
        <taxon>Auxenochlorella</taxon>
    </lineage>
</organism>
<reference evidence="5" key="3">
    <citation type="submission" date="2018-10" db="EMBL/GenBank/DDBJ databases">
        <authorList>
            <person name="Hovde B."/>
            <person name="Zhang X."/>
        </authorList>
    </citation>
    <scope>NUCLEOTIDE SEQUENCE [LARGE SCALE GENOMIC DNA]</scope>
    <source>
        <strain evidence="5">UTEX 25</strain>
    </source>
</reference>
<dbReference type="PROSITE" id="PS51746">
    <property type="entry name" value="PPM_2"/>
    <property type="match status" value="1"/>
</dbReference>
<dbReference type="SMART" id="SM00331">
    <property type="entry name" value="PP2C_SIG"/>
    <property type="match status" value="1"/>
</dbReference>
<dbReference type="Gene3D" id="3.60.40.10">
    <property type="entry name" value="PPM-type phosphatase domain"/>
    <property type="match status" value="1"/>
</dbReference>
<keyword evidence="1" id="KW-0460">Magnesium</keyword>
<dbReference type="SMART" id="SM00332">
    <property type="entry name" value="PP2Cc"/>
    <property type="match status" value="1"/>
</dbReference>
<comment type="similarity">
    <text evidence="1">Belongs to the PP2C family.</text>
</comment>
<dbReference type="SUPFAM" id="SSF81606">
    <property type="entry name" value="PP2C-like"/>
    <property type="match status" value="1"/>
</dbReference>
<protein>
    <recommendedName>
        <fullName evidence="1">Protein phosphatase</fullName>
        <ecNumber evidence="1">3.1.3.16</ecNumber>
    </recommendedName>
</protein>
<dbReference type="InterPro" id="IPR039123">
    <property type="entry name" value="PPTC7"/>
</dbReference>
<comment type="catalytic activity">
    <reaction evidence="1">
        <text>O-phospho-L-threonyl-[protein] + H2O = L-threonyl-[protein] + phosphate</text>
        <dbReference type="Rhea" id="RHEA:47004"/>
        <dbReference type="Rhea" id="RHEA-COMP:11060"/>
        <dbReference type="Rhea" id="RHEA-COMP:11605"/>
        <dbReference type="ChEBI" id="CHEBI:15377"/>
        <dbReference type="ChEBI" id="CHEBI:30013"/>
        <dbReference type="ChEBI" id="CHEBI:43474"/>
        <dbReference type="ChEBI" id="CHEBI:61977"/>
        <dbReference type="EC" id="3.1.3.16"/>
    </reaction>
</comment>
<evidence type="ECO:0000256" key="2">
    <source>
        <dbReference type="SAM" id="MobiDB-lite"/>
    </source>
</evidence>
<keyword evidence="1" id="KW-0464">Manganese</keyword>
<keyword evidence="1" id="KW-0904">Protein phosphatase</keyword>
<evidence type="ECO:0000313" key="6">
    <source>
        <dbReference type="Proteomes" id="UP000279271"/>
    </source>
</evidence>
<keyword evidence="1" id="KW-0479">Metal-binding</keyword>
<evidence type="ECO:0000256" key="1">
    <source>
        <dbReference type="RuleBase" id="RU366020"/>
    </source>
</evidence>
<name>A0A1D2A4Q9_AUXPR</name>
<dbReference type="EC" id="3.1.3.16" evidence="1"/>
<comment type="cofactor">
    <cofactor evidence="1">
        <name>Mn(2+)</name>
        <dbReference type="ChEBI" id="CHEBI:29035"/>
    </cofactor>
</comment>
<dbReference type="Proteomes" id="UP000279271">
    <property type="component" value="Unassembled WGS sequence"/>
</dbReference>
<feature type="domain" description="PPM-type phosphatase" evidence="3">
    <location>
        <begin position="458"/>
        <end position="719"/>
    </location>
</feature>
<dbReference type="PANTHER" id="PTHR12320:SF60">
    <property type="entry name" value="PROTEIN PHOSPHATASE 2C 26-RELATED"/>
    <property type="match status" value="1"/>
</dbReference>
<evidence type="ECO:0000259" key="3">
    <source>
        <dbReference type="PROSITE" id="PS51746"/>
    </source>
</evidence>
<gene>
    <name evidence="5" type="ORF">APUTEX25_002143</name>
    <name evidence="4" type="ORF">g.10368</name>
</gene>
<dbReference type="GO" id="GO:0046872">
    <property type="term" value="F:metal ion binding"/>
    <property type="evidence" value="ECO:0007669"/>
    <property type="project" value="UniProtKB-UniRule"/>
</dbReference>
<reference evidence="4" key="1">
    <citation type="submission" date="2015-08" db="EMBL/GenBank/DDBJ databases">
        <authorList>
            <person name="Babu N.S."/>
            <person name="Beckwith C.J."/>
            <person name="Beseler K.G."/>
            <person name="Brison A."/>
            <person name="Carone J.V."/>
            <person name="Caskin T.P."/>
            <person name="Diamond M."/>
            <person name="Durham M.E."/>
            <person name="Foxe J.M."/>
            <person name="Go M."/>
            <person name="Henderson B.A."/>
            <person name="Jones I.B."/>
            <person name="McGettigan J.A."/>
            <person name="Micheletti S.J."/>
            <person name="Nasrallah M.E."/>
            <person name="Ortiz D."/>
            <person name="Piller C.R."/>
            <person name="Privatt S.R."/>
            <person name="Schneider S.L."/>
            <person name="Sharp S."/>
            <person name="Smith T.C."/>
            <person name="Stanton J.D."/>
            <person name="Ullery H.E."/>
            <person name="Wilson R.J."/>
            <person name="Serrano M.G."/>
            <person name="Buck G."/>
            <person name="Lee V."/>
            <person name="Wang Y."/>
            <person name="Carvalho R."/>
            <person name="Voegtly L."/>
            <person name="Shi R."/>
            <person name="Duckworth R."/>
            <person name="Johnson A."/>
            <person name="Loviza R."/>
            <person name="Walstead R."/>
            <person name="Shah Z."/>
            <person name="Kiflezghi M."/>
            <person name="Wade K."/>
            <person name="Ball S.L."/>
            <person name="Bradley K.W."/>
            <person name="Asai D.J."/>
            <person name="Bowman C.A."/>
            <person name="Russell D.A."/>
            <person name="Pope W.H."/>
            <person name="Jacobs-Sera D."/>
            <person name="Hendrix R.W."/>
            <person name="Hatfull G.F."/>
        </authorList>
    </citation>
    <scope>NUCLEOTIDE SEQUENCE</scope>
</reference>
<proteinExistence type="inferred from homology"/>
<dbReference type="EMBL" id="QOKY01000177">
    <property type="protein sequence ID" value="RMZ54568.1"/>
    <property type="molecule type" value="Genomic_DNA"/>
</dbReference>
<comment type="cofactor">
    <cofactor evidence="1">
        <name>Mg(2+)</name>
        <dbReference type="ChEBI" id="CHEBI:18420"/>
    </cofactor>
</comment>
<sequence>MPMMIGSATIPCTGSWEARTGISWHPRRRQRDRLGVSRPLCRLQRREQVSVGIPAATTLPGHSTAPAFRLVPSWALGSGVVLLVLAFDQLRRQWWRLAQPQGGVAVSAQAPPAQEVPISIAQGPPRATVQDAPAFAAQESPQTIAREALLPDALVQATDQVQPAPPTPFSPVELAALHESAQDRAWALESELGSLYVRLCRGLPRHATSELKALGARISRLEAEADRDGEAPDHLRRCAQLSRAQLDVLEAAGADVSAYAPLLASYFDQRALVSKVEGMVRSLAGPRAAGQAGEARTPAVDGTPTFETQESDFQSGSSPGGAVQEPRQAEEDDGATAQPSRGDAQLVGGNVREGILAPGITGPAPPGPQPEAVLVDVAENGGTEGPGRSDMQGSEQQPATSQSAPPAVIPEPAPWPQSAVPEGAPASVRDPSEAAPSAGPDPAGRAAPPAPSAPRLTVVGGAAMSPHPAKQKMGGEDAFFLGRSAFGVADGVSGWADYGIDPSLYPRALMASCAQLADSGDGAPLSTAALLESGHEAAQEPGSATVVLAQLDPARSTLDMVCLGDCRAWVVRDGQVVLETEIQEHEFNQPFQLGHGEYGGNWPQDANQYSADLLPGDLLVLGSDGLFDNLWQEDMLEVIRTCMEEGAGLPSQGEDGRRQVVQAIADRLTSLAARRSTNPRASTPWAIERHQRTGNPLTKLWSKPLGGKTDDITTVVVGVS</sequence>
<dbReference type="Pfam" id="PF07228">
    <property type="entry name" value="SpoIIE"/>
    <property type="match status" value="1"/>
</dbReference>
<feature type="region of interest" description="Disordered" evidence="2">
    <location>
        <begin position="285"/>
        <end position="345"/>
    </location>
</feature>
<dbReference type="GO" id="GO:0004722">
    <property type="term" value="F:protein serine/threonine phosphatase activity"/>
    <property type="evidence" value="ECO:0007669"/>
    <property type="project" value="UniProtKB-EC"/>
</dbReference>
<reference evidence="5" key="4">
    <citation type="submission" date="2018-11" db="EMBL/GenBank/DDBJ databases">
        <title>Characterization of plant carbon substrate utilization by Auxenochlorella protothecoides.</title>
        <authorList>
            <person name="Vogler B.W."/>
            <person name="Starkenburg S.R."/>
            <person name="Sudasinghe N."/>
            <person name="Schambach J.Y."/>
            <person name="Rollin J.A."/>
            <person name="Pattathil S."/>
            <person name="Barry A.N."/>
        </authorList>
    </citation>
    <scope>NUCLEOTIDE SEQUENCE [LARGE SCALE GENOMIC DNA]</scope>
    <source>
        <strain evidence="5">UTEX 25</strain>
    </source>
</reference>
<evidence type="ECO:0000313" key="4">
    <source>
        <dbReference type="EMBL" id="JAT74182.1"/>
    </source>
</evidence>
<dbReference type="PANTHER" id="PTHR12320">
    <property type="entry name" value="PROTEIN PHOSPHATASE 2C"/>
    <property type="match status" value="1"/>
</dbReference>
<feature type="compositionally biased region" description="Polar residues" evidence="2">
    <location>
        <begin position="391"/>
        <end position="403"/>
    </location>
</feature>
<dbReference type="AlphaFoldDB" id="A0A1D2A4Q9"/>
<dbReference type="InterPro" id="IPR001932">
    <property type="entry name" value="PPM-type_phosphatase-like_dom"/>
</dbReference>
<reference evidence="6" key="2">
    <citation type="journal article" date="2018" name="Algal Res.">
        <title>Characterization of plant carbon substrate utilization by Auxenochlorella protothecoides.</title>
        <authorList>
            <person name="Vogler B.W."/>
            <person name="Starkenburg S.R."/>
            <person name="Sudasinghe N."/>
            <person name="Schambach J.Y."/>
            <person name="Rollin J.A."/>
            <person name="Pattathil S."/>
            <person name="Barry A.N."/>
        </authorList>
    </citation>
    <scope>NUCLEOTIDE SEQUENCE [LARGE SCALE GENOMIC DNA]</scope>
    <source>
        <strain evidence="6">UTEX 25</strain>
    </source>
</reference>
<dbReference type="InterPro" id="IPR036457">
    <property type="entry name" value="PPM-type-like_dom_sf"/>
</dbReference>
<feature type="compositionally biased region" description="Polar residues" evidence="2">
    <location>
        <begin position="305"/>
        <end position="317"/>
    </location>
</feature>
<accession>A0A1D2A4Q9</accession>
<keyword evidence="1" id="KW-0378">Hydrolase</keyword>
<feature type="region of interest" description="Disordered" evidence="2">
    <location>
        <begin position="379"/>
        <end position="471"/>
    </location>
</feature>
<dbReference type="EMBL" id="GDKF01004440">
    <property type="protein sequence ID" value="JAT74182.1"/>
    <property type="molecule type" value="Transcribed_RNA"/>
</dbReference>